<dbReference type="InterPro" id="IPR036869">
    <property type="entry name" value="J_dom_sf"/>
</dbReference>
<dbReference type="EMBL" id="AAVL02000037">
    <property type="protein sequence ID" value="EDM50504.1"/>
    <property type="molecule type" value="Genomic_DNA"/>
</dbReference>
<protein>
    <recommendedName>
        <fullName evidence="4">DnaJ domain protein</fullName>
    </recommendedName>
</protein>
<dbReference type="SUPFAM" id="SSF46565">
    <property type="entry name" value="Chaperone J-domain"/>
    <property type="match status" value="1"/>
</dbReference>
<dbReference type="AlphaFoldDB" id="A5Z9R0"/>
<dbReference type="STRING" id="411463.EUBVEN_02456"/>
<sequence length="155" mass="17943">MSNAEKLAEINEAYEVLSNPEKKREYDAQLKDDNVDTEKTYHKKAEYTPKQNNYEKYETDPEMDAVAKRFMKSKPIRFFRSVGREISHSHSENLKNVDNAYLMGLSMSEYELVKAFKKSSGAERGGYRKALVEKGLLKRDSQGNLVPTDVFKNLY</sequence>
<dbReference type="Gene3D" id="1.10.287.110">
    <property type="entry name" value="DnaJ domain"/>
    <property type="match status" value="1"/>
</dbReference>
<evidence type="ECO:0000313" key="2">
    <source>
        <dbReference type="EMBL" id="EDM50504.1"/>
    </source>
</evidence>
<gene>
    <name evidence="2" type="ORF">EUBVEN_02456</name>
</gene>
<evidence type="ECO:0000313" key="3">
    <source>
        <dbReference type="Proteomes" id="UP000006000"/>
    </source>
</evidence>
<evidence type="ECO:0008006" key="4">
    <source>
        <dbReference type="Google" id="ProtNLM"/>
    </source>
</evidence>
<reference evidence="2 3" key="2">
    <citation type="submission" date="2007-04" db="EMBL/GenBank/DDBJ databases">
        <title>Draft genome sequence of Eubacterium ventriosum (ATCC 27560).</title>
        <authorList>
            <person name="Sudarsanam P."/>
            <person name="Ley R."/>
            <person name="Guruge J."/>
            <person name="Turnbaugh P.J."/>
            <person name="Mahowald M."/>
            <person name="Liep D."/>
            <person name="Gordon J."/>
        </authorList>
    </citation>
    <scope>NUCLEOTIDE SEQUENCE [LARGE SCALE GENOMIC DNA]</scope>
    <source>
        <strain evidence="2 3">ATCC 27560</strain>
    </source>
</reference>
<dbReference type="Proteomes" id="UP000006000">
    <property type="component" value="Unassembled WGS sequence"/>
</dbReference>
<evidence type="ECO:0000256" key="1">
    <source>
        <dbReference type="ARBA" id="ARBA00022705"/>
    </source>
</evidence>
<dbReference type="HOGENOM" id="CLU_1692859_0_0_9"/>
<proteinExistence type="predicted"/>
<organism evidence="2 3">
    <name type="scientific">Eubacterium ventriosum ATCC 27560</name>
    <dbReference type="NCBI Taxonomy" id="411463"/>
    <lineage>
        <taxon>Bacteria</taxon>
        <taxon>Bacillati</taxon>
        <taxon>Bacillota</taxon>
        <taxon>Clostridia</taxon>
        <taxon>Eubacteriales</taxon>
        <taxon>Eubacteriaceae</taxon>
        <taxon>Eubacterium</taxon>
    </lineage>
</organism>
<comment type="caution">
    <text evidence="2">The sequence shown here is derived from an EMBL/GenBank/DDBJ whole genome shotgun (WGS) entry which is preliminary data.</text>
</comment>
<accession>A5Z9R0</accession>
<name>A5Z9R0_9FIRM</name>
<keyword evidence="1" id="KW-0235">DNA replication</keyword>
<reference evidence="2 3" key="1">
    <citation type="submission" date="2007-03" db="EMBL/GenBank/DDBJ databases">
        <authorList>
            <person name="Fulton L."/>
            <person name="Clifton S."/>
            <person name="Fulton B."/>
            <person name="Xu J."/>
            <person name="Minx P."/>
            <person name="Pepin K.H."/>
            <person name="Johnson M."/>
            <person name="Thiruvilangam P."/>
            <person name="Bhonagiri V."/>
            <person name="Nash W.E."/>
            <person name="Mardis E.R."/>
            <person name="Wilson R.K."/>
        </authorList>
    </citation>
    <scope>NUCLEOTIDE SEQUENCE [LARGE SCALE GENOMIC DNA]</scope>
    <source>
        <strain evidence="2 3">ATCC 27560</strain>
    </source>
</reference>
<dbReference type="GO" id="GO:0006260">
    <property type="term" value="P:DNA replication"/>
    <property type="evidence" value="ECO:0007669"/>
    <property type="project" value="UniProtKB-KW"/>
</dbReference>